<feature type="domain" description="PurM-like C-terminal" evidence="14">
    <location>
        <begin position="173"/>
        <end position="332"/>
    </location>
</feature>
<accession>A0ABR8P5R5</accession>
<comment type="pathway">
    <text evidence="1 12">Purine metabolism; IMP biosynthesis via de novo pathway; 5-amino-1-(5-phospho-D-ribosyl)imidazole from N(2)-formyl-N(1)-(5-phospho-D-ribosyl)glycinamide: step 2/2.</text>
</comment>
<dbReference type="InterPro" id="IPR004733">
    <property type="entry name" value="PurM_cligase"/>
</dbReference>
<comment type="similarity">
    <text evidence="2 12">Belongs to the AIR synthase family.</text>
</comment>
<comment type="caution">
    <text evidence="15">The sequence shown here is derived from an EMBL/GenBank/DDBJ whole genome shotgun (WGS) entry which is preliminary data.</text>
</comment>
<keyword evidence="12" id="KW-0658">Purine biosynthesis</keyword>
<evidence type="ECO:0000256" key="7">
    <source>
        <dbReference type="ARBA" id="ARBA00022840"/>
    </source>
</evidence>
<dbReference type="PANTHER" id="PTHR10520:SF12">
    <property type="entry name" value="TRIFUNCTIONAL PURINE BIOSYNTHETIC PROTEIN ADENOSINE-3"/>
    <property type="match status" value="1"/>
</dbReference>
<evidence type="ECO:0000313" key="16">
    <source>
        <dbReference type="Proteomes" id="UP000704341"/>
    </source>
</evidence>
<keyword evidence="5 12" id="KW-0436">Ligase</keyword>
<keyword evidence="16" id="KW-1185">Reference proteome</keyword>
<dbReference type="SUPFAM" id="SSF56042">
    <property type="entry name" value="PurM C-terminal domain-like"/>
    <property type="match status" value="1"/>
</dbReference>
<sequence length="348" mass="37569">MSRYQDAGVDVNAGYELVRRIKNAVGSTNRAGVLGSIGSFGGMFDLGVLKVKQPILVAGTDGVGTKLLIAQKLNRHSTIGIDVVAMCANDVLAQGAEPIAFLDYIATGHNDPVKMAEIVSGVAAGCRDARAALIGGETAEMPDMYAKNEYDLAGTVIGIAEKEELLTNKGPQNGDILIGLPSSGLHSNGFSLVRQILFKDHRVNFTARPVELAGQMVGEALLTPTKIYVQPVLPLIHQHLVRGISHITGGGLIENVPRMLGENLQAVIDSKRWPHQPIFDYLRVLGKLSPEDCFQTFNMGIGMVLAVAPNDVEQVEKILEQQQMPTYQIGYIRHCLPTADKIKIKRGK</sequence>
<dbReference type="InterPro" id="IPR010918">
    <property type="entry name" value="PurM-like_C_dom"/>
</dbReference>
<dbReference type="Pfam" id="PF00586">
    <property type="entry name" value="AIRS"/>
    <property type="match status" value="1"/>
</dbReference>
<dbReference type="GO" id="GO:0004641">
    <property type="term" value="F:phosphoribosylformylglycinamidine cyclo-ligase activity"/>
    <property type="evidence" value="ECO:0007669"/>
    <property type="project" value="UniProtKB-EC"/>
</dbReference>
<name>A0ABR8P5R5_9LACO</name>
<evidence type="ECO:0000256" key="6">
    <source>
        <dbReference type="ARBA" id="ARBA00022741"/>
    </source>
</evidence>
<dbReference type="PANTHER" id="PTHR10520">
    <property type="entry name" value="TRIFUNCTIONAL PURINE BIOSYNTHETIC PROTEIN ADENOSINE-3-RELATED"/>
    <property type="match status" value="1"/>
</dbReference>
<keyword evidence="7 12" id="KW-0067">ATP-binding</keyword>
<evidence type="ECO:0000256" key="4">
    <source>
        <dbReference type="ARBA" id="ARBA00020367"/>
    </source>
</evidence>
<gene>
    <name evidence="12" type="primary">purM</name>
    <name evidence="15" type="ORF">DTK66_02900</name>
</gene>
<feature type="domain" description="PurM-like N-terminal" evidence="13">
    <location>
        <begin position="46"/>
        <end position="160"/>
    </location>
</feature>
<comment type="subcellular location">
    <subcellularLocation>
        <location evidence="12">Cytoplasm</location>
    </subcellularLocation>
</comment>
<evidence type="ECO:0000256" key="11">
    <source>
        <dbReference type="ARBA" id="ARBA00049057"/>
    </source>
</evidence>
<proteinExistence type="inferred from homology"/>
<evidence type="ECO:0000256" key="10">
    <source>
        <dbReference type="ARBA" id="ARBA00033093"/>
    </source>
</evidence>
<evidence type="ECO:0000256" key="5">
    <source>
        <dbReference type="ARBA" id="ARBA00022598"/>
    </source>
</evidence>
<dbReference type="Pfam" id="PF02769">
    <property type="entry name" value="AIRS_C"/>
    <property type="match status" value="1"/>
</dbReference>
<dbReference type="EMBL" id="QORN01000009">
    <property type="protein sequence ID" value="MBD5806070.1"/>
    <property type="molecule type" value="Genomic_DNA"/>
</dbReference>
<dbReference type="InterPro" id="IPR036921">
    <property type="entry name" value="PurM-like_N_sf"/>
</dbReference>
<dbReference type="InterPro" id="IPR016188">
    <property type="entry name" value="PurM-like_N"/>
</dbReference>
<dbReference type="Gene3D" id="3.30.1330.10">
    <property type="entry name" value="PurM-like, N-terminal domain"/>
    <property type="match status" value="1"/>
</dbReference>
<evidence type="ECO:0000256" key="2">
    <source>
        <dbReference type="ARBA" id="ARBA00010280"/>
    </source>
</evidence>
<dbReference type="NCBIfam" id="TIGR00878">
    <property type="entry name" value="purM"/>
    <property type="match status" value="1"/>
</dbReference>
<evidence type="ECO:0000256" key="12">
    <source>
        <dbReference type="HAMAP-Rule" id="MF_00741"/>
    </source>
</evidence>
<dbReference type="CDD" id="cd02196">
    <property type="entry name" value="PurM"/>
    <property type="match status" value="1"/>
</dbReference>
<dbReference type="SUPFAM" id="SSF55326">
    <property type="entry name" value="PurM N-terminal domain-like"/>
    <property type="match status" value="1"/>
</dbReference>
<evidence type="ECO:0000256" key="3">
    <source>
        <dbReference type="ARBA" id="ARBA00013047"/>
    </source>
</evidence>
<protein>
    <recommendedName>
        <fullName evidence="4 12">Phosphoribosylformylglycinamidine cyclo-ligase</fullName>
        <ecNumber evidence="3 12">6.3.3.1</ecNumber>
    </recommendedName>
    <alternativeName>
        <fullName evidence="9 12">AIR synthase</fullName>
    </alternativeName>
    <alternativeName>
        <fullName evidence="10 12">AIRS</fullName>
    </alternativeName>
    <alternativeName>
        <fullName evidence="8 12">Phosphoribosyl-aminoimidazole synthetase</fullName>
    </alternativeName>
</protein>
<dbReference type="InterPro" id="IPR036676">
    <property type="entry name" value="PurM-like_C_sf"/>
</dbReference>
<dbReference type="Proteomes" id="UP000704341">
    <property type="component" value="Unassembled WGS sequence"/>
</dbReference>
<keyword evidence="6 12" id="KW-0547">Nucleotide-binding</keyword>
<comment type="catalytic activity">
    <reaction evidence="11 12">
        <text>2-formamido-N(1)-(5-O-phospho-beta-D-ribosyl)acetamidine + ATP = 5-amino-1-(5-phospho-beta-D-ribosyl)imidazole + ADP + phosphate + H(+)</text>
        <dbReference type="Rhea" id="RHEA:23032"/>
        <dbReference type="ChEBI" id="CHEBI:15378"/>
        <dbReference type="ChEBI" id="CHEBI:30616"/>
        <dbReference type="ChEBI" id="CHEBI:43474"/>
        <dbReference type="ChEBI" id="CHEBI:137981"/>
        <dbReference type="ChEBI" id="CHEBI:147287"/>
        <dbReference type="ChEBI" id="CHEBI:456216"/>
        <dbReference type="EC" id="6.3.3.1"/>
    </reaction>
</comment>
<dbReference type="Gene3D" id="3.90.650.10">
    <property type="entry name" value="PurM-like C-terminal domain"/>
    <property type="match status" value="1"/>
</dbReference>
<dbReference type="EC" id="6.3.3.1" evidence="3 12"/>
<evidence type="ECO:0000256" key="9">
    <source>
        <dbReference type="ARBA" id="ARBA00032931"/>
    </source>
</evidence>
<reference evidence="15 16" key="1">
    <citation type="submission" date="2018-07" db="EMBL/GenBank/DDBJ databases">
        <title>Phylogenomic Insights into understanding Host Adaptation of Lactobacillus reuteri by a novel species, Lactobacillus spp. M31.</title>
        <authorList>
            <person name="Sharma S."/>
            <person name="Patil P."/>
            <person name="Korpole S."/>
            <person name="Patil P.B."/>
        </authorList>
    </citation>
    <scope>NUCLEOTIDE SEQUENCE [LARGE SCALE GENOMIC DNA]</scope>
    <source>
        <strain evidence="15 16">M31</strain>
    </source>
</reference>
<dbReference type="HAMAP" id="MF_00741">
    <property type="entry name" value="AIRS"/>
    <property type="match status" value="1"/>
</dbReference>
<evidence type="ECO:0000259" key="14">
    <source>
        <dbReference type="Pfam" id="PF02769"/>
    </source>
</evidence>
<organism evidence="15 16">
    <name type="scientific">Limosilactobacillus walteri</name>
    <dbReference type="NCBI Taxonomy" id="2268022"/>
    <lineage>
        <taxon>Bacteria</taxon>
        <taxon>Bacillati</taxon>
        <taxon>Bacillota</taxon>
        <taxon>Bacilli</taxon>
        <taxon>Lactobacillales</taxon>
        <taxon>Lactobacillaceae</taxon>
        <taxon>Limosilactobacillus</taxon>
    </lineage>
</organism>
<evidence type="ECO:0000313" key="15">
    <source>
        <dbReference type="EMBL" id="MBD5806070.1"/>
    </source>
</evidence>
<dbReference type="RefSeq" id="WP_191667722.1">
    <property type="nucleotide sequence ID" value="NZ_QORN01000009.1"/>
</dbReference>
<evidence type="ECO:0000256" key="8">
    <source>
        <dbReference type="ARBA" id="ARBA00031908"/>
    </source>
</evidence>
<evidence type="ECO:0000259" key="13">
    <source>
        <dbReference type="Pfam" id="PF00586"/>
    </source>
</evidence>
<keyword evidence="12" id="KW-0963">Cytoplasm</keyword>
<evidence type="ECO:0000256" key="1">
    <source>
        <dbReference type="ARBA" id="ARBA00004686"/>
    </source>
</evidence>